<comment type="caution">
    <text evidence="1">The sequence shown here is derived from an EMBL/GenBank/DDBJ whole genome shotgun (WGS) entry which is preliminary data.</text>
</comment>
<dbReference type="EMBL" id="BANX01000005">
    <property type="protein sequence ID" value="GAC66910.1"/>
    <property type="molecule type" value="Genomic_DNA"/>
</dbReference>
<protein>
    <recommendedName>
        <fullName evidence="3">Acetyltransferase</fullName>
    </recommendedName>
</protein>
<dbReference type="Gene3D" id="2.160.10.10">
    <property type="entry name" value="Hexapeptide repeat proteins"/>
    <property type="match status" value="1"/>
</dbReference>
<name>M0QEB9_9ACTN</name>
<keyword evidence="2" id="KW-1185">Reference proteome</keyword>
<dbReference type="AlphaFoldDB" id="M0QEB9"/>
<dbReference type="SUPFAM" id="SSF51161">
    <property type="entry name" value="Trimeric LpxA-like enzymes"/>
    <property type="match status" value="1"/>
</dbReference>
<organism evidence="1 2">
    <name type="scientific">Gordonia soli NBRC 108243</name>
    <dbReference type="NCBI Taxonomy" id="1223545"/>
    <lineage>
        <taxon>Bacteria</taxon>
        <taxon>Bacillati</taxon>
        <taxon>Actinomycetota</taxon>
        <taxon>Actinomycetes</taxon>
        <taxon>Mycobacteriales</taxon>
        <taxon>Gordoniaceae</taxon>
        <taxon>Gordonia</taxon>
    </lineage>
</organism>
<accession>M0QEB9</accession>
<sequence>MTGEIPDHAAPGAGPAVAASLRVLDIGEANGVAPVIGGDVHISPNAVIIGARIGDRVGIRAGAVVTKDVPDDADVGGVPARILGTRIL</sequence>
<proteinExistence type="predicted"/>
<evidence type="ECO:0000313" key="1">
    <source>
        <dbReference type="EMBL" id="GAC66910.1"/>
    </source>
</evidence>
<dbReference type="Proteomes" id="UP000011666">
    <property type="component" value="Unassembled WGS sequence"/>
</dbReference>
<reference evidence="1 2" key="1">
    <citation type="submission" date="2013-01" db="EMBL/GenBank/DDBJ databases">
        <title>Whole genome shotgun sequence of Gordonia soli NBRC 108243.</title>
        <authorList>
            <person name="Isaki-Nakamura S."/>
            <person name="Hosoyama A."/>
            <person name="Tsuchikane K."/>
            <person name="Ando Y."/>
            <person name="Baba S."/>
            <person name="Ohji S."/>
            <person name="Hamada M."/>
            <person name="Tamura T."/>
            <person name="Yamazoe A."/>
            <person name="Yamazaki S."/>
            <person name="Fujita N."/>
        </authorList>
    </citation>
    <scope>NUCLEOTIDE SEQUENCE [LARGE SCALE GENOMIC DNA]</scope>
    <source>
        <strain evidence="1 2">NBRC 108243</strain>
    </source>
</reference>
<evidence type="ECO:0008006" key="3">
    <source>
        <dbReference type="Google" id="ProtNLM"/>
    </source>
</evidence>
<dbReference type="STRING" id="1223545.GS4_05_01190"/>
<gene>
    <name evidence="1" type="ORF">GS4_05_01190</name>
</gene>
<dbReference type="InterPro" id="IPR011004">
    <property type="entry name" value="Trimer_LpxA-like_sf"/>
</dbReference>
<evidence type="ECO:0000313" key="2">
    <source>
        <dbReference type="Proteomes" id="UP000011666"/>
    </source>
</evidence>